<reference evidence="2" key="2">
    <citation type="submission" date="2021-08" db="EMBL/GenBank/DDBJ databases">
        <authorList>
            <person name="Gostincar C."/>
            <person name="Sun X."/>
            <person name="Song Z."/>
            <person name="Gunde-Cimerman N."/>
        </authorList>
    </citation>
    <scope>NUCLEOTIDE SEQUENCE</scope>
    <source>
        <strain evidence="2">EXF-8016</strain>
    </source>
</reference>
<feature type="compositionally biased region" description="Polar residues" evidence="1">
    <location>
        <begin position="97"/>
        <end position="106"/>
    </location>
</feature>
<dbReference type="EMBL" id="JAHFYH010000025">
    <property type="protein sequence ID" value="KAH0223455.1"/>
    <property type="molecule type" value="Genomic_DNA"/>
</dbReference>
<protein>
    <submittedName>
        <fullName evidence="2">Uncharacterized protein</fullName>
    </submittedName>
</protein>
<evidence type="ECO:0000256" key="1">
    <source>
        <dbReference type="SAM" id="MobiDB-lite"/>
    </source>
</evidence>
<feature type="compositionally biased region" description="Acidic residues" evidence="1">
    <location>
        <begin position="455"/>
        <end position="473"/>
    </location>
</feature>
<proteinExistence type="predicted"/>
<sequence length="473" mass="52094">MLKHQDSDWIGFDSSHVFMHVDNSSLDLTLSSPQRGLEVTNMTVYSSASSYPFPDQQSGRLHSNIFRPPLTPGFDAINFAATPSQDKPALTRKRSRANSNKPNTSAPLAYGMKHGYTTQAMSPAPLANEHYTLDYKFDTPTLAAASRHDDLTGERDFRWKWDSGDASPDQDTAHVPGLLARERNGKGRTVSYTSMASTSDASDTKGWGGFAMKLVGGVVGKVWHFCRASAFGGFYAGSGRGYDFAQPTQLPTPLPGQYPANDFFGDFEQDNTPERSLKRQQTESGWVMVDSNPEAPRPSNRNTTIDNHTHLGATRASSRRALSSVTRRAPSRQTSYTGSPQAQQSRLDVFSQAFADRSATTASTASTRSAAPLRPAINVHRSPVTTPIRTSFGADRRSSIASANGENLSPDAQRFLHRIERKDRDADKSMRKLDRQIQDLIRQGQAALGTKFEVESDDTDFNDDGDDWEDARK</sequence>
<dbReference type="AlphaFoldDB" id="A0A9P8K979"/>
<gene>
    <name evidence="2" type="ORF">KCV03_g4350</name>
</gene>
<feature type="non-terminal residue" evidence="2">
    <location>
        <position position="1"/>
    </location>
</feature>
<feature type="region of interest" description="Disordered" evidence="1">
    <location>
        <begin position="451"/>
        <end position="473"/>
    </location>
</feature>
<feature type="compositionally biased region" description="Polar residues" evidence="1">
    <location>
        <begin position="331"/>
        <end position="345"/>
    </location>
</feature>
<feature type="compositionally biased region" description="Basic and acidic residues" evidence="1">
    <location>
        <begin position="272"/>
        <end position="281"/>
    </location>
</feature>
<reference evidence="2" key="1">
    <citation type="journal article" date="2021" name="J Fungi (Basel)">
        <title>Virulence traits and population genomics of the black yeast Aureobasidium melanogenum.</title>
        <authorList>
            <person name="Cernosa A."/>
            <person name="Sun X."/>
            <person name="Gostincar C."/>
            <person name="Fang C."/>
            <person name="Gunde-Cimerman N."/>
            <person name="Song Z."/>
        </authorList>
    </citation>
    <scope>NUCLEOTIDE SEQUENCE</scope>
    <source>
        <strain evidence="2">EXF-8016</strain>
    </source>
</reference>
<dbReference type="Proteomes" id="UP000767238">
    <property type="component" value="Unassembled WGS sequence"/>
</dbReference>
<name>A0A9P8K979_AURME</name>
<feature type="region of interest" description="Disordered" evidence="1">
    <location>
        <begin position="81"/>
        <end position="109"/>
    </location>
</feature>
<evidence type="ECO:0000313" key="3">
    <source>
        <dbReference type="Proteomes" id="UP000767238"/>
    </source>
</evidence>
<organism evidence="2 3">
    <name type="scientific">Aureobasidium melanogenum</name>
    <name type="common">Aureobasidium pullulans var. melanogenum</name>
    <dbReference type="NCBI Taxonomy" id="46634"/>
    <lineage>
        <taxon>Eukaryota</taxon>
        <taxon>Fungi</taxon>
        <taxon>Dikarya</taxon>
        <taxon>Ascomycota</taxon>
        <taxon>Pezizomycotina</taxon>
        <taxon>Dothideomycetes</taxon>
        <taxon>Dothideomycetidae</taxon>
        <taxon>Dothideales</taxon>
        <taxon>Saccotheciaceae</taxon>
        <taxon>Aureobasidium</taxon>
    </lineage>
</organism>
<evidence type="ECO:0000313" key="2">
    <source>
        <dbReference type="EMBL" id="KAH0223455.1"/>
    </source>
</evidence>
<feature type="compositionally biased region" description="Low complexity" evidence="1">
    <location>
        <begin position="313"/>
        <end position="328"/>
    </location>
</feature>
<dbReference type="OrthoDB" id="5138418at2759"/>
<accession>A0A9P8K979</accession>
<comment type="caution">
    <text evidence="2">The sequence shown here is derived from an EMBL/GenBank/DDBJ whole genome shotgun (WGS) entry which is preliminary data.</text>
</comment>
<feature type="region of interest" description="Disordered" evidence="1">
    <location>
        <begin position="262"/>
        <end position="345"/>
    </location>
</feature>